<dbReference type="PROSITE" id="PS51257">
    <property type="entry name" value="PROKAR_LIPOPROTEIN"/>
    <property type="match status" value="1"/>
</dbReference>
<organism evidence="4 5">
    <name type="scientific">Acrasis kona</name>
    <dbReference type="NCBI Taxonomy" id="1008807"/>
    <lineage>
        <taxon>Eukaryota</taxon>
        <taxon>Discoba</taxon>
        <taxon>Heterolobosea</taxon>
        <taxon>Tetramitia</taxon>
        <taxon>Eutetramitia</taxon>
        <taxon>Acrasidae</taxon>
        <taxon>Acrasis</taxon>
    </lineage>
</organism>
<keyword evidence="5" id="KW-1185">Reference proteome</keyword>
<feature type="transmembrane region" description="Helical" evidence="2">
    <location>
        <begin position="229"/>
        <end position="246"/>
    </location>
</feature>
<protein>
    <submittedName>
        <fullName evidence="4">Uncharacterized protein</fullName>
    </submittedName>
</protein>
<feature type="chain" id="PRO_5043789150" evidence="3">
    <location>
        <begin position="19"/>
        <end position="247"/>
    </location>
</feature>
<accession>A0AAW2ZKD3</accession>
<feature type="signal peptide" evidence="3">
    <location>
        <begin position="1"/>
        <end position="18"/>
    </location>
</feature>
<keyword evidence="2" id="KW-0812">Transmembrane</keyword>
<proteinExistence type="predicted"/>
<keyword evidence="2" id="KW-1133">Transmembrane helix</keyword>
<feature type="region of interest" description="Disordered" evidence="1">
    <location>
        <begin position="201"/>
        <end position="224"/>
    </location>
</feature>
<keyword evidence="3" id="KW-0732">Signal</keyword>
<comment type="caution">
    <text evidence="4">The sequence shown here is derived from an EMBL/GenBank/DDBJ whole genome shotgun (WGS) entry which is preliminary data.</text>
</comment>
<evidence type="ECO:0000256" key="1">
    <source>
        <dbReference type="SAM" id="MobiDB-lite"/>
    </source>
</evidence>
<dbReference type="Proteomes" id="UP001431209">
    <property type="component" value="Unassembled WGS sequence"/>
</dbReference>
<dbReference type="EMBL" id="JAOPGA020001558">
    <property type="protein sequence ID" value="KAL0489443.1"/>
    <property type="molecule type" value="Genomic_DNA"/>
</dbReference>
<gene>
    <name evidence="4" type="ORF">AKO1_009181</name>
</gene>
<name>A0AAW2ZKD3_9EUKA</name>
<evidence type="ECO:0000313" key="4">
    <source>
        <dbReference type="EMBL" id="KAL0489443.1"/>
    </source>
</evidence>
<evidence type="ECO:0000256" key="2">
    <source>
        <dbReference type="SAM" id="Phobius"/>
    </source>
</evidence>
<keyword evidence="2" id="KW-0472">Membrane</keyword>
<feature type="compositionally biased region" description="Low complexity" evidence="1">
    <location>
        <begin position="201"/>
        <end position="210"/>
    </location>
</feature>
<evidence type="ECO:0000313" key="5">
    <source>
        <dbReference type="Proteomes" id="UP001431209"/>
    </source>
</evidence>
<dbReference type="AlphaFoldDB" id="A0AAW2ZKD3"/>
<sequence>MRYLTIAVLLMLAAACFATDIRLVLGTTFAITEDNVVAHRGSVNVNAVGPELGLDGTYNGNYVFTIDNKDPISIEAQVIKSGDKLTYKSSDRDELDLYDEYKYIVGNDTRLARLASEARNLPFASSIALISAFPTEIQVELTNNIKDIIAGRNLYGFNYTINGKTIDIQSPTVEGVSIFIRATYDISYVVATSGAPTIAPTTSISPSSAPVPGGNESGENNAKESNSSPLLAASAFVFAICLFITMF</sequence>
<reference evidence="4 5" key="1">
    <citation type="submission" date="2024-03" db="EMBL/GenBank/DDBJ databases">
        <title>The Acrasis kona genome and developmental transcriptomes reveal deep origins of eukaryotic multicellular pathways.</title>
        <authorList>
            <person name="Sheikh S."/>
            <person name="Fu C.-J."/>
            <person name="Brown M.W."/>
            <person name="Baldauf S.L."/>
        </authorList>
    </citation>
    <scope>NUCLEOTIDE SEQUENCE [LARGE SCALE GENOMIC DNA]</scope>
    <source>
        <strain evidence="4 5">ATCC MYA-3509</strain>
    </source>
</reference>
<evidence type="ECO:0000256" key="3">
    <source>
        <dbReference type="SAM" id="SignalP"/>
    </source>
</evidence>